<evidence type="ECO:0000256" key="1">
    <source>
        <dbReference type="SAM" id="Phobius"/>
    </source>
</evidence>
<protein>
    <submittedName>
        <fullName evidence="2">Uncharacterized protein</fullName>
    </submittedName>
</protein>
<gene>
    <name evidence="2" type="ORF">IOQ59_18935</name>
</gene>
<keyword evidence="3" id="KW-1185">Reference proteome</keyword>
<proteinExistence type="predicted"/>
<dbReference type="RefSeq" id="WP_193955034.1">
    <property type="nucleotide sequence ID" value="NZ_JADEYS010000025.1"/>
</dbReference>
<dbReference type="EMBL" id="JADEYS010000025">
    <property type="protein sequence ID" value="MBE9399342.1"/>
    <property type="molecule type" value="Genomic_DNA"/>
</dbReference>
<evidence type="ECO:0000313" key="3">
    <source>
        <dbReference type="Proteomes" id="UP000640333"/>
    </source>
</evidence>
<keyword evidence="1" id="KW-0812">Transmembrane</keyword>
<sequence length="128" mass="14883">MEHTLSASDKYEIQQNFRRYIRLKERFDTARGAYVTSRASKVWVAGVVALLFALASNFFLGVATGLFAVYFYSMVRSWMQISESEEGVEELDRWFSGKKLKFEGSILYFSNDQLLENPLDPFDEDCYQ</sequence>
<dbReference type="Proteomes" id="UP000640333">
    <property type="component" value="Unassembled WGS sequence"/>
</dbReference>
<feature type="transmembrane region" description="Helical" evidence="1">
    <location>
        <begin position="42"/>
        <end position="72"/>
    </location>
</feature>
<accession>A0A8J7FTH4</accession>
<dbReference type="AlphaFoldDB" id="A0A8J7FTH4"/>
<keyword evidence="1" id="KW-0472">Membrane</keyword>
<name>A0A8J7FTH4_9GAMM</name>
<organism evidence="2 3">
    <name type="scientific">Pontibacterium sinense</name>
    <dbReference type="NCBI Taxonomy" id="2781979"/>
    <lineage>
        <taxon>Bacteria</taxon>
        <taxon>Pseudomonadati</taxon>
        <taxon>Pseudomonadota</taxon>
        <taxon>Gammaproteobacteria</taxon>
        <taxon>Oceanospirillales</taxon>
        <taxon>Oceanospirillaceae</taxon>
        <taxon>Pontibacterium</taxon>
    </lineage>
</organism>
<comment type="caution">
    <text evidence="2">The sequence shown here is derived from an EMBL/GenBank/DDBJ whole genome shotgun (WGS) entry which is preliminary data.</text>
</comment>
<evidence type="ECO:0000313" key="2">
    <source>
        <dbReference type="EMBL" id="MBE9399342.1"/>
    </source>
</evidence>
<keyword evidence="1" id="KW-1133">Transmembrane helix</keyword>
<reference evidence="2" key="1">
    <citation type="submission" date="2020-10" db="EMBL/GenBank/DDBJ databases">
        <title>Bacterium isolated from coastal waters sediment.</title>
        <authorList>
            <person name="Chen R.-J."/>
            <person name="Lu D.-C."/>
            <person name="Zhu K.-L."/>
            <person name="Du Z.-J."/>
        </authorList>
    </citation>
    <scope>NUCLEOTIDE SEQUENCE</scope>
    <source>
        <strain evidence="2">N1Y112</strain>
    </source>
</reference>